<feature type="region of interest" description="Disordered" evidence="1">
    <location>
        <begin position="55"/>
        <end position="85"/>
    </location>
</feature>
<dbReference type="PANTHER" id="PTHR47921:SF5">
    <property type="entry name" value="DUF281 DOMAIN-CONTAINING PROTEIN"/>
    <property type="match status" value="1"/>
</dbReference>
<accession>A0AAE9JS10</accession>
<dbReference type="InterPro" id="IPR005044">
    <property type="entry name" value="DUF282_CAE_spp"/>
</dbReference>
<organism evidence="2 3">
    <name type="scientific">Caenorhabditis briggsae</name>
    <dbReference type="NCBI Taxonomy" id="6238"/>
    <lineage>
        <taxon>Eukaryota</taxon>
        <taxon>Metazoa</taxon>
        <taxon>Ecdysozoa</taxon>
        <taxon>Nematoda</taxon>
        <taxon>Chromadorea</taxon>
        <taxon>Rhabditida</taxon>
        <taxon>Rhabditina</taxon>
        <taxon>Rhabditomorpha</taxon>
        <taxon>Rhabditoidea</taxon>
        <taxon>Rhabditidae</taxon>
        <taxon>Peloderinae</taxon>
        <taxon>Caenorhabditis</taxon>
    </lineage>
</organism>
<name>A0AAE9JS10_CAEBR</name>
<evidence type="ECO:0000313" key="3">
    <source>
        <dbReference type="Proteomes" id="UP000829354"/>
    </source>
</evidence>
<dbReference type="AlphaFoldDB" id="A0AAE9JS10"/>
<dbReference type="PANTHER" id="PTHR47921">
    <property type="entry name" value="PROTEIN CBG14847-RELATED"/>
    <property type="match status" value="1"/>
</dbReference>
<dbReference type="Pfam" id="PF03380">
    <property type="entry name" value="DUF282"/>
    <property type="match status" value="1"/>
</dbReference>
<keyword evidence="3" id="KW-1185">Reference proteome</keyword>
<gene>
    <name evidence="2" type="ORF">L5515_017984</name>
</gene>
<protein>
    <submittedName>
        <fullName evidence="2">Uncharacterized protein</fullName>
    </submittedName>
</protein>
<dbReference type="EMBL" id="CP092625">
    <property type="protein sequence ID" value="UMM41961.1"/>
    <property type="molecule type" value="Genomic_DNA"/>
</dbReference>
<evidence type="ECO:0000256" key="1">
    <source>
        <dbReference type="SAM" id="MobiDB-lite"/>
    </source>
</evidence>
<proteinExistence type="predicted"/>
<reference evidence="2 3" key="1">
    <citation type="submission" date="2022-04" db="EMBL/GenBank/DDBJ databases">
        <title>Chromosome-level reference genomes for two strains of Caenorhabditis briggsae: an improved platform for comparative genomics.</title>
        <authorList>
            <person name="Stevens L."/>
            <person name="Andersen E."/>
        </authorList>
    </citation>
    <scope>NUCLEOTIDE SEQUENCE [LARGE SCALE GENOMIC DNA]</scope>
    <source>
        <strain evidence="2">VX34</strain>
        <tissue evidence="2">Whole-organism</tissue>
    </source>
</reference>
<dbReference type="Proteomes" id="UP000829354">
    <property type="component" value="Chromosome X"/>
</dbReference>
<sequence length="222" mass="23825">MGFDRVYYSLRIRVMVYFHDYHCQLDGLMRWRVSLVYFFPVVIITEACIPTQQVETTTTTSTTPSTTTATTTTTSTTTTTTATTTTSTTTTTTTMTTTTTVLTEAPFPCTGCAKIYDTACQGFGIPSIFDWCPQAAEVGVTYFLGAVAALPFLPQNSCSTTIVCPPGTTTRINLFGSSIPAPTPATLAYCEETGPNAGKWYTGAPPFSFELSSLTCQNIASG</sequence>
<evidence type="ECO:0000313" key="2">
    <source>
        <dbReference type="EMBL" id="UMM41961.1"/>
    </source>
</evidence>
<feature type="compositionally biased region" description="Low complexity" evidence="1">
    <location>
        <begin position="56"/>
        <end position="85"/>
    </location>
</feature>